<dbReference type="KEGG" id="trg:TRUGW13939_10132"/>
<evidence type="ECO:0000256" key="1">
    <source>
        <dbReference type="SAM" id="MobiDB-lite"/>
    </source>
</evidence>
<feature type="region of interest" description="Disordered" evidence="1">
    <location>
        <begin position="131"/>
        <end position="248"/>
    </location>
</feature>
<sequence>MGKRSLVKDVFARSRGQPCAADDPDRPRPGPPPRRKSSLPAQRDEVDGRNKPSSSRRASSLGFDDVSPGGSTMQDPGYDADVEVVRPYAIEEPDDDADQTSASASTRPATPRQLDSTEFWQKDLVNSLRGLVCDSDSNEAPPRSKHKRGRKRKTETSREPSQSFRVTPGSRGEDVDLTADEPVSWPKRRRRKSTKAGDEIKAACNSGPVDSHSNSTPTSAGLSYPTEEQTGQDSPTTNIPPADQMDLD</sequence>
<accession>A0A7H8R960</accession>
<feature type="compositionally biased region" description="Basic residues" evidence="1">
    <location>
        <begin position="143"/>
        <end position="153"/>
    </location>
</feature>
<dbReference type="OrthoDB" id="4186058at2759"/>
<dbReference type="Proteomes" id="UP000509510">
    <property type="component" value="Chromosome V"/>
</dbReference>
<proteinExistence type="predicted"/>
<gene>
    <name evidence="2" type="ORF">TRUGW13939_10132</name>
</gene>
<dbReference type="AlphaFoldDB" id="A0A7H8R960"/>
<name>A0A7H8R960_TALRU</name>
<evidence type="ECO:0000313" key="2">
    <source>
        <dbReference type="EMBL" id="QKX62964.1"/>
    </source>
</evidence>
<feature type="compositionally biased region" description="Basic and acidic residues" evidence="1">
    <location>
        <begin position="1"/>
        <end position="12"/>
    </location>
</feature>
<keyword evidence="3" id="KW-1185">Reference proteome</keyword>
<feature type="compositionally biased region" description="Polar residues" evidence="1">
    <location>
        <begin position="211"/>
        <end position="239"/>
    </location>
</feature>
<dbReference type="EMBL" id="CP055902">
    <property type="protein sequence ID" value="QKX62964.1"/>
    <property type="molecule type" value="Genomic_DNA"/>
</dbReference>
<evidence type="ECO:0000313" key="3">
    <source>
        <dbReference type="Proteomes" id="UP000509510"/>
    </source>
</evidence>
<organism evidence="2 3">
    <name type="scientific">Talaromyces rugulosus</name>
    <name type="common">Penicillium rugulosum</name>
    <dbReference type="NCBI Taxonomy" id="121627"/>
    <lineage>
        <taxon>Eukaryota</taxon>
        <taxon>Fungi</taxon>
        <taxon>Dikarya</taxon>
        <taxon>Ascomycota</taxon>
        <taxon>Pezizomycotina</taxon>
        <taxon>Eurotiomycetes</taxon>
        <taxon>Eurotiomycetidae</taxon>
        <taxon>Eurotiales</taxon>
        <taxon>Trichocomaceae</taxon>
        <taxon>Talaromyces</taxon>
        <taxon>Talaromyces sect. Islandici</taxon>
    </lineage>
</organism>
<feature type="region of interest" description="Disordered" evidence="1">
    <location>
        <begin position="1"/>
        <end position="118"/>
    </location>
</feature>
<dbReference type="GeneID" id="55997613"/>
<protein>
    <submittedName>
        <fullName evidence="2">Uncharacterized protein</fullName>
    </submittedName>
</protein>
<reference evidence="3" key="1">
    <citation type="submission" date="2020-06" db="EMBL/GenBank/DDBJ databases">
        <title>A chromosome-scale genome assembly of Talaromyces rugulosus W13939.</title>
        <authorList>
            <person name="Wang B."/>
            <person name="Guo L."/>
            <person name="Ye K."/>
            <person name="Wang L."/>
        </authorList>
    </citation>
    <scope>NUCLEOTIDE SEQUENCE [LARGE SCALE GENOMIC DNA]</scope>
    <source>
        <strain evidence="3">W13939</strain>
    </source>
</reference>
<dbReference type="RefSeq" id="XP_035349138.1">
    <property type="nucleotide sequence ID" value="XM_035493245.1"/>
</dbReference>